<dbReference type="EMBL" id="VIEB01000647">
    <property type="protein sequence ID" value="TQD84237.1"/>
    <property type="molecule type" value="Genomic_DNA"/>
</dbReference>
<sequence>MNNTRTFTLFISSTRIHSIVHIALNDQQSDSHVRVTVKELDFPVMIPDIVLTRIVGSCNGLICLQVNCNKIIIWNPCTGQSKVLPKPLYSGSLFYGFGYDSTTDDYKVIRGSSKTILGSKEVTIQVFSLKSDSWRSADDDHGNYIHLEGKGCFLNGALHWVEVSMVASRILSFDLAEEKFKEKLPLPYLGNKNCVFVGVGVSKNCLFVYSYPLEMDLRIWVMKEYGVAKSWTEVVKISLDQILPEERNESFKPLCILENDEVLLDYKRNILALYNPKGKTFRNIAIGTQSEVAVYMETLVSPVTGRGTDI</sequence>
<name>A0A540LCM8_MALBA</name>
<keyword evidence="3" id="KW-1185">Reference proteome</keyword>
<dbReference type="InterPro" id="IPR050796">
    <property type="entry name" value="SCF_F-box_component"/>
</dbReference>
<feature type="domain" description="F-box associated beta-propeller type 1" evidence="1">
    <location>
        <begin position="12"/>
        <end position="275"/>
    </location>
</feature>
<dbReference type="Pfam" id="PF07734">
    <property type="entry name" value="FBA_1"/>
    <property type="match status" value="1"/>
</dbReference>
<dbReference type="InterPro" id="IPR017451">
    <property type="entry name" value="F-box-assoc_interact_dom"/>
</dbReference>
<dbReference type="InterPro" id="IPR006527">
    <property type="entry name" value="F-box-assoc_dom_typ1"/>
</dbReference>
<organism evidence="2 3">
    <name type="scientific">Malus baccata</name>
    <name type="common">Siberian crab apple</name>
    <name type="synonym">Pyrus baccata</name>
    <dbReference type="NCBI Taxonomy" id="106549"/>
    <lineage>
        <taxon>Eukaryota</taxon>
        <taxon>Viridiplantae</taxon>
        <taxon>Streptophyta</taxon>
        <taxon>Embryophyta</taxon>
        <taxon>Tracheophyta</taxon>
        <taxon>Spermatophyta</taxon>
        <taxon>Magnoliopsida</taxon>
        <taxon>eudicotyledons</taxon>
        <taxon>Gunneridae</taxon>
        <taxon>Pentapetalae</taxon>
        <taxon>rosids</taxon>
        <taxon>fabids</taxon>
        <taxon>Rosales</taxon>
        <taxon>Rosaceae</taxon>
        <taxon>Amygdaloideae</taxon>
        <taxon>Maleae</taxon>
        <taxon>Malus</taxon>
    </lineage>
</organism>
<evidence type="ECO:0000313" key="3">
    <source>
        <dbReference type="Proteomes" id="UP000315295"/>
    </source>
</evidence>
<dbReference type="PANTHER" id="PTHR31672:SF13">
    <property type="entry name" value="F-BOX PROTEIN CPR30-LIKE"/>
    <property type="match status" value="1"/>
</dbReference>
<evidence type="ECO:0000259" key="1">
    <source>
        <dbReference type="Pfam" id="PF07734"/>
    </source>
</evidence>
<comment type="caution">
    <text evidence="2">The sequence shown here is derived from an EMBL/GenBank/DDBJ whole genome shotgun (WGS) entry which is preliminary data.</text>
</comment>
<dbReference type="PANTHER" id="PTHR31672">
    <property type="entry name" value="BNACNNG10540D PROTEIN"/>
    <property type="match status" value="1"/>
</dbReference>
<evidence type="ECO:0000313" key="2">
    <source>
        <dbReference type="EMBL" id="TQD84237.1"/>
    </source>
</evidence>
<protein>
    <recommendedName>
        <fullName evidence="1">F-box associated beta-propeller type 1 domain-containing protein</fullName>
    </recommendedName>
</protein>
<proteinExistence type="predicted"/>
<dbReference type="STRING" id="106549.A0A540LCM8"/>
<reference evidence="2 3" key="1">
    <citation type="journal article" date="2019" name="G3 (Bethesda)">
        <title>Sequencing of a Wild Apple (Malus baccata) Genome Unravels the Differences Between Cultivated and Wild Apple Species Regarding Disease Resistance and Cold Tolerance.</title>
        <authorList>
            <person name="Chen X."/>
        </authorList>
    </citation>
    <scope>NUCLEOTIDE SEQUENCE [LARGE SCALE GENOMIC DNA]</scope>
    <source>
        <strain evidence="3">cv. Shandingzi</strain>
        <tissue evidence="2">Leaves</tissue>
    </source>
</reference>
<gene>
    <name evidence="2" type="ORF">C1H46_030215</name>
</gene>
<dbReference type="NCBIfam" id="TIGR01640">
    <property type="entry name" value="F_box_assoc_1"/>
    <property type="match status" value="1"/>
</dbReference>
<dbReference type="Proteomes" id="UP000315295">
    <property type="component" value="Unassembled WGS sequence"/>
</dbReference>
<accession>A0A540LCM8</accession>
<dbReference type="AlphaFoldDB" id="A0A540LCM8"/>